<dbReference type="HAMAP" id="MF_02089">
    <property type="entry name" value="QueH"/>
    <property type="match status" value="1"/>
</dbReference>
<keyword evidence="8 17" id="KW-0479">Metal-binding</keyword>
<evidence type="ECO:0000256" key="8">
    <source>
        <dbReference type="ARBA" id="ARBA00022723"/>
    </source>
</evidence>
<keyword evidence="6 17" id="KW-0004">4Fe-4S</keyword>
<proteinExistence type="inferred from homology"/>
<evidence type="ECO:0000256" key="2">
    <source>
        <dbReference type="ARBA" id="ARBA00004691"/>
    </source>
</evidence>
<reference evidence="18 19" key="1">
    <citation type="submission" date="2019-11" db="EMBL/GenBank/DDBJ databases">
        <title>Whole-genome sequence of a the green, strictly anaerobic photosynthetic bacterium Heliobacillus mobilis DSM 6151.</title>
        <authorList>
            <person name="Kyndt J.A."/>
            <person name="Meyer T.E."/>
        </authorList>
    </citation>
    <scope>NUCLEOTIDE SEQUENCE [LARGE SCALE GENOMIC DNA]</scope>
    <source>
        <strain evidence="18 19">DSM 6151</strain>
    </source>
</reference>
<comment type="catalytic activity">
    <reaction evidence="16 17">
        <text>epoxyqueuosine(34) in tRNA + AH2 = queuosine(34) in tRNA + A + H2O</text>
        <dbReference type="Rhea" id="RHEA:32159"/>
        <dbReference type="Rhea" id="RHEA-COMP:18571"/>
        <dbReference type="Rhea" id="RHEA-COMP:18582"/>
        <dbReference type="ChEBI" id="CHEBI:13193"/>
        <dbReference type="ChEBI" id="CHEBI:15377"/>
        <dbReference type="ChEBI" id="CHEBI:17499"/>
        <dbReference type="ChEBI" id="CHEBI:194431"/>
        <dbReference type="ChEBI" id="CHEBI:194443"/>
        <dbReference type="EC" id="1.17.99.6"/>
    </reaction>
</comment>
<dbReference type="EMBL" id="WNKU01000014">
    <property type="protein sequence ID" value="MTV49704.1"/>
    <property type="molecule type" value="Genomic_DNA"/>
</dbReference>
<evidence type="ECO:0000256" key="16">
    <source>
        <dbReference type="ARBA" id="ARBA00047415"/>
    </source>
</evidence>
<evidence type="ECO:0000313" key="18">
    <source>
        <dbReference type="EMBL" id="MTV49704.1"/>
    </source>
</evidence>
<keyword evidence="14 17" id="KW-0676">Redox-active center</keyword>
<dbReference type="GO" id="GO:0051539">
    <property type="term" value="F:4 iron, 4 sulfur cluster binding"/>
    <property type="evidence" value="ECO:0007669"/>
    <property type="project" value="UniProtKB-UniRule"/>
</dbReference>
<gene>
    <name evidence="17" type="primary">queH</name>
    <name evidence="18" type="ORF">GJ688_12050</name>
</gene>
<evidence type="ECO:0000256" key="11">
    <source>
        <dbReference type="ARBA" id="ARBA00023004"/>
    </source>
</evidence>
<evidence type="ECO:0000256" key="1">
    <source>
        <dbReference type="ARBA" id="ARBA00002268"/>
    </source>
</evidence>
<dbReference type="RefSeq" id="WP_170291924.1">
    <property type="nucleotide sequence ID" value="NZ_WNKU01000014.1"/>
</dbReference>
<name>A0A6I3SLB8_HELMO</name>
<comment type="caution">
    <text evidence="18">The sequence shown here is derived from an EMBL/GenBank/DDBJ whole genome shotgun (WGS) entry which is preliminary data.</text>
</comment>
<dbReference type="PANTHER" id="PTHR36701">
    <property type="entry name" value="EPOXYQUEUOSINE REDUCTASE QUEH"/>
    <property type="match status" value="1"/>
</dbReference>
<evidence type="ECO:0000256" key="15">
    <source>
        <dbReference type="ARBA" id="ARBA00031446"/>
    </source>
</evidence>
<feature type="binding site" evidence="17">
    <location>
        <position position="86"/>
    </location>
    <ligand>
        <name>[4Fe-4S] cluster</name>
        <dbReference type="ChEBI" id="CHEBI:49883"/>
    </ligand>
</feature>
<evidence type="ECO:0000256" key="6">
    <source>
        <dbReference type="ARBA" id="ARBA00022485"/>
    </source>
</evidence>
<evidence type="ECO:0000313" key="19">
    <source>
        <dbReference type="Proteomes" id="UP000430670"/>
    </source>
</evidence>
<dbReference type="UniPathway" id="UPA00392"/>
<keyword evidence="9 17" id="KW-0671">Queuosine biosynthesis</keyword>
<keyword evidence="12 17" id="KW-0411">Iron-sulfur</keyword>
<dbReference type="GO" id="GO:0052693">
    <property type="term" value="F:epoxyqueuosine reductase activity"/>
    <property type="evidence" value="ECO:0007669"/>
    <property type="project" value="UniProtKB-UniRule"/>
</dbReference>
<dbReference type="PANTHER" id="PTHR36701:SF1">
    <property type="entry name" value="EPOXYQUEUOSINE REDUCTASE QUEH"/>
    <property type="match status" value="1"/>
</dbReference>
<dbReference type="EC" id="1.17.99.6" evidence="4 17"/>
<organism evidence="18 19">
    <name type="scientific">Heliobacterium mobile</name>
    <name type="common">Heliobacillus mobilis</name>
    <dbReference type="NCBI Taxonomy" id="28064"/>
    <lineage>
        <taxon>Bacteria</taxon>
        <taxon>Bacillati</taxon>
        <taxon>Bacillota</taxon>
        <taxon>Clostridia</taxon>
        <taxon>Eubacteriales</taxon>
        <taxon>Heliobacteriaceae</taxon>
        <taxon>Heliobacterium</taxon>
    </lineage>
</organism>
<comment type="similarity">
    <text evidence="3 17">Belongs to the QueH family.</text>
</comment>
<keyword evidence="13 17" id="KW-1015">Disulfide bond</keyword>
<sequence>MKLLLHTCCAPCGIYPFDLLRQEGHEVTAYFYNPNIHPYTEFRRRKETLEGYAQSIDLPLIVEGDYELEDFLRQVAPDPAGRCPFCYRLRLQKTAEKACELGMDGFSTTLLISPYQDHEALKRVGEEIGQRAGVPFIYYDFRPGFREGQQQARERELYRQPYCGCIYSEKDRYYRPKGRK</sequence>
<feature type="disulfide bond" description="Redox-active" evidence="17">
    <location>
        <begin position="163"/>
        <end position="165"/>
    </location>
</feature>
<dbReference type="GO" id="GO:0008616">
    <property type="term" value="P:tRNA queuosine(34) biosynthetic process"/>
    <property type="evidence" value="ECO:0007669"/>
    <property type="project" value="UniProtKB-UniRule"/>
</dbReference>
<evidence type="ECO:0000256" key="14">
    <source>
        <dbReference type="ARBA" id="ARBA00023284"/>
    </source>
</evidence>
<evidence type="ECO:0000256" key="12">
    <source>
        <dbReference type="ARBA" id="ARBA00023014"/>
    </source>
</evidence>
<keyword evidence="19" id="KW-1185">Reference proteome</keyword>
<keyword evidence="7 17" id="KW-0819">tRNA processing</keyword>
<feature type="binding site" evidence="17">
    <location>
        <position position="8"/>
    </location>
    <ligand>
        <name>[4Fe-4S] cluster</name>
        <dbReference type="ChEBI" id="CHEBI:49883"/>
    </ligand>
</feature>
<protein>
    <recommendedName>
        <fullName evidence="5 17">Epoxyqueuosine reductase QueH</fullName>
        <ecNumber evidence="4 17">1.17.99.6</ecNumber>
    </recommendedName>
    <alternativeName>
        <fullName evidence="15 17">Queuosine biosynthesis protein QueH</fullName>
    </alternativeName>
</protein>
<evidence type="ECO:0000256" key="4">
    <source>
        <dbReference type="ARBA" id="ARBA00012622"/>
    </source>
</evidence>
<keyword evidence="10 17" id="KW-0560">Oxidoreductase</keyword>
<comment type="pathway">
    <text evidence="2 17">tRNA modification; tRNA-queuosine biosynthesis.</text>
</comment>
<evidence type="ECO:0000256" key="13">
    <source>
        <dbReference type="ARBA" id="ARBA00023157"/>
    </source>
</evidence>
<accession>A0A6I3SLB8</accession>
<evidence type="ECO:0000256" key="10">
    <source>
        <dbReference type="ARBA" id="ARBA00023002"/>
    </source>
</evidence>
<keyword evidence="11 17" id="KW-0408">Iron</keyword>
<feature type="binding site" evidence="17">
    <location>
        <position position="83"/>
    </location>
    <ligand>
        <name>[4Fe-4S] cluster</name>
        <dbReference type="ChEBI" id="CHEBI:49883"/>
    </ligand>
</feature>
<feature type="binding site" evidence="17">
    <location>
        <position position="9"/>
    </location>
    <ligand>
        <name>[4Fe-4S] cluster</name>
        <dbReference type="ChEBI" id="CHEBI:49883"/>
    </ligand>
</feature>
<comment type="function">
    <text evidence="1 17">Catalyzes the conversion of epoxyqueuosine (oQ) to queuosine (Q), which is a hypermodified base found in the wobble positions of tRNA(Asp), tRNA(Asn), tRNA(His) and tRNA(Tyr).</text>
</comment>
<evidence type="ECO:0000256" key="17">
    <source>
        <dbReference type="HAMAP-Rule" id="MF_02089"/>
    </source>
</evidence>
<dbReference type="AlphaFoldDB" id="A0A6I3SLB8"/>
<evidence type="ECO:0000256" key="5">
    <source>
        <dbReference type="ARBA" id="ARBA00016895"/>
    </source>
</evidence>
<evidence type="ECO:0000256" key="7">
    <source>
        <dbReference type="ARBA" id="ARBA00022694"/>
    </source>
</evidence>
<evidence type="ECO:0000256" key="3">
    <source>
        <dbReference type="ARBA" id="ARBA00008207"/>
    </source>
</evidence>
<dbReference type="Pfam" id="PF02677">
    <property type="entry name" value="QueH"/>
    <property type="match status" value="1"/>
</dbReference>
<dbReference type="Proteomes" id="UP000430670">
    <property type="component" value="Unassembled WGS sequence"/>
</dbReference>
<dbReference type="GO" id="GO:0046872">
    <property type="term" value="F:metal ion binding"/>
    <property type="evidence" value="ECO:0007669"/>
    <property type="project" value="UniProtKB-KW"/>
</dbReference>
<dbReference type="InterPro" id="IPR003828">
    <property type="entry name" value="QueH"/>
</dbReference>
<evidence type="ECO:0000256" key="9">
    <source>
        <dbReference type="ARBA" id="ARBA00022785"/>
    </source>
</evidence>